<dbReference type="Pfam" id="PF14704">
    <property type="entry name" value="DERM"/>
    <property type="match status" value="1"/>
</dbReference>
<organism evidence="6 7">
    <name type="scientific">Coilia grayii</name>
    <name type="common">Gray's grenadier anchovy</name>
    <dbReference type="NCBI Taxonomy" id="363190"/>
    <lineage>
        <taxon>Eukaryota</taxon>
        <taxon>Metazoa</taxon>
        <taxon>Chordata</taxon>
        <taxon>Craniata</taxon>
        <taxon>Vertebrata</taxon>
        <taxon>Euteleostomi</taxon>
        <taxon>Actinopterygii</taxon>
        <taxon>Neopterygii</taxon>
        <taxon>Teleostei</taxon>
        <taxon>Clupei</taxon>
        <taxon>Clupeiformes</taxon>
        <taxon>Clupeoidei</taxon>
        <taxon>Engraulidae</taxon>
        <taxon>Coilinae</taxon>
        <taxon>Coilia</taxon>
    </lineage>
</organism>
<proteinExistence type="inferred from homology"/>
<sequence length="234" mass="26849">MDTLKTVCSLLLLLYVGGIMSKAVDSSTSEDVEGDLAEVERVIEDLAKQPTYEESKSFADEVMDDLPVSALTNDTGSPPTISDTSANSFDACFYSVCPSLSTIDRISSYHSNYYEDRLFSIDCKSTFSSSCTCTGSGWVNNFDGPLYYVCPSNYVVSGIASYHLNYYQDRRFYIRCCRAPGHYHHSCRWTPWVNYYDEYFNWYVPNYNYLAGIYSVHSNFHEDRRCRFLYCAKY</sequence>
<evidence type="ECO:0000313" key="7">
    <source>
        <dbReference type="Proteomes" id="UP001591681"/>
    </source>
</evidence>
<evidence type="ECO:0000256" key="2">
    <source>
        <dbReference type="ARBA" id="ARBA00008712"/>
    </source>
</evidence>
<keyword evidence="4" id="KW-1015">Disulfide bond</keyword>
<evidence type="ECO:0000313" key="6">
    <source>
        <dbReference type="EMBL" id="KAL2102518.1"/>
    </source>
</evidence>
<comment type="caution">
    <text evidence="6">The sequence shown here is derived from an EMBL/GenBank/DDBJ whole genome shotgun (WGS) entry which is preliminary data.</text>
</comment>
<evidence type="ECO:0000256" key="3">
    <source>
        <dbReference type="ARBA" id="ARBA00022525"/>
    </source>
</evidence>
<dbReference type="PANTHER" id="PTHR15040:SF3">
    <property type="entry name" value="SI:DKEY-14D8.6-RELATED"/>
    <property type="match status" value="1"/>
</dbReference>
<protein>
    <submittedName>
        <fullName evidence="6">Uncharacterized protein</fullName>
    </submittedName>
</protein>
<feature type="signal peptide" evidence="5">
    <location>
        <begin position="1"/>
        <end position="21"/>
    </location>
</feature>
<evidence type="ECO:0000256" key="1">
    <source>
        <dbReference type="ARBA" id="ARBA00004613"/>
    </source>
</evidence>
<keyword evidence="7" id="KW-1185">Reference proteome</keyword>
<evidence type="ECO:0000256" key="4">
    <source>
        <dbReference type="ARBA" id="ARBA00023157"/>
    </source>
</evidence>
<comment type="subcellular location">
    <subcellularLocation>
        <location evidence="1">Secreted</location>
    </subcellularLocation>
</comment>
<accession>A0ABD1KTR1</accession>
<keyword evidence="5" id="KW-0732">Signal</keyword>
<dbReference type="PANTHER" id="PTHR15040">
    <property type="entry name" value="DERMATOPONTIN-RELATED"/>
    <property type="match status" value="1"/>
</dbReference>
<feature type="chain" id="PRO_5044864830" evidence="5">
    <location>
        <begin position="22"/>
        <end position="234"/>
    </location>
</feature>
<dbReference type="GO" id="GO:0005576">
    <property type="term" value="C:extracellular region"/>
    <property type="evidence" value="ECO:0007669"/>
    <property type="project" value="UniProtKB-SubCell"/>
</dbReference>
<evidence type="ECO:0000256" key="5">
    <source>
        <dbReference type="SAM" id="SignalP"/>
    </source>
</evidence>
<dbReference type="InterPro" id="IPR026645">
    <property type="entry name" value="Dermatopontin"/>
</dbReference>
<dbReference type="EMBL" id="JBHFQA010000002">
    <property type="protein sequence ID" value="KAL2102518.1"/>
    <property type="molecule type" value="Genomic_DNA"/>
</dbReference>
<dbReference type="Proteomes" id="UP001591681">
    <property type="component" value="Unassembled WGS sequence"/>
</dbReference>
<dbReference type="AlphaFoldDB" id="A0ABD1KTR1"/>
<gene>
    <name evidence="6" type="ORF">ACEWY4_001686</name>
</gene>
<name>A0ABD1KTR1_9TELE</name>
<comment type="similarity">
    <text evidence="2">Belongs to the dermatopontin family.</text>
</comment>
<keyword evidence="3" id="KW-0964">Secreted</keyword>
<reference evidence="6 7" key="1">
    <citation type="submission" date="2024-09" db="EMBL/GenBank/DDBJ databases">
        <title>A chromosome-level genome assembly of Gray's grenadier anchovy, Coilia grayii.</title>
        <authorList>
            <person name="Fu Z."/>
        </authorList>
    </citation>
    <scope>NUCLEOTIDE SEQUENCE [LARGE SCALE GENOMIC DNA]</scope>
    <source>
        <strain evidence="6">G4</strain>
        <tissue evidence="6">Muscle</tissue>
    </source>
</reference>